<dbReference type="Proteomes" id="UP000663499">
    <property type="component" value="Chromosome"/>
</dbReference>
<dbReference type="RefSeq" id="WP_207299667.1">
    <property type="nucleotide sequence ID" value="NZ_CP071444.1"/>
</dbReference>
<proteinExistence type="predicted"/>
<evidence type="ECO:0000313" key="3">
    <source>
        <dbReference type="Proteomes" id="UP000663499"/>
    </source>
</evidence>
<evidence type="ECO:0000313" key="2">
    <source>
        <dbReference type="EMBL" id="QSX08325.1"/>
    </source>
</evidence>
<accession>A0A974XGK0</accession>
<gene>
    <name evidence="2" type="ORF">J0B03_11125</name>
</gene>
<keyword evidence="1" id="KW-0175">Coiled coil</keyword>
<dbReference type="AlphaFoldDB" id="A0A974XGK0"/>
<reference evidence="2" key="1">
    <citation type="submission" date="2021-03" db="EMBL/GenBank/DDBJ databases">
        <title>Alkalibacter marinus sp. nov., isolated from tidal flat sediment.</title>
        <authorList>
            <person name="Namirimu T."/>
            <person name="Yang J.-A."/>
            <person name="Yang S.-H."/>
            <person name="Kim Y.-J."/>
            <person name="Kwon K.K."/>
        </authorList>
    </citation>
    <scope>NUCLEOTIDE SEQUENCE</scope>
    <source>
        <strain evidence="2">ES005</strain>
    </source>
</reference>
<keyword evidence="3" id="KW-1185">Reference proteome</keyword>
<dbReference type="EMBL" id="CP071444">
    <property type="protein sequence ID" value="QSX08325.1"/>
    <property type="molecule type" value="Genomic_DNA"/>
</dbReference>
<sequence length="107" mass="12295">MNELNYVLTRILDMDSRAAQVKEDAFKQLDQMEQETKGIIAALEETMAQQLEKELESYRQRVVIKAQEQSRNILEKARKEGAAMEEAYSKNKESLVQKAMQRLTAGS</sequence>
<organism evidence="2 3">
    <name type="scientific">Alkalibacter rhizosphaerae</name>
    <dbReference type="NCBI Taxonomy" id="2815577"/>
    <lineage>
        <taxon>Bacteria</taxon>
        <taxon>Bacillati</taxon>
        <taxon>Bacillota</taxon>
        <taxon>Clostridia</taxon>
        <taxon>Eubacteriales</taxon>
        <taxon>Eubacteriaceae</taxon>
        <taxon>Alkalibacter</taxon>
    </lineage>
</organism>
<protein>
    <submittedName>
        <fullName evidence="2">Uncharacterized protein</fullName>
    </submittedName>
</protein>
<name>A0A974XGK0_9FIRM</name>
<evidence type="ECO:0000256" key="1">
    <source>
        <dbReference type="SAM" id="Coils"/>
    </source>
</evidence>
<feature type="coiled-coil region" evidence="1">
    <location>
        <begin position="41"/>
        <end position="68"/>
    </location>
</feature>
<dbReference type="KEGG" id="alka:J0B03_11125"/>